<comment type="function">
    <text evidence="7">Single strand-specific metallo-endoribonuclease involved in late-stage 70S ribosome quality control and in maturation of the 3' terminus of the 16S rRNA.</text>
</comment>
<dbReference type="SUPFAM" id="SSF55486">
    <property type="entry name" value="Metalloproteases ('zincins'), catalytic domain"/>
    <property type="match status" value="1"/>
</dbReference>
<evidence type="ECO:0000256" key="1">
    <source>
        <dbReference type="ARBA" id="ARBA00010875"/>
    </source>
</evidence>
<dbReference type="Gene3D" id="3.40.390.30">
    <property type="entry name" value="Metalloproteases ('zincins'), catalytic domain"/>
    <property type="match status" value="1"/>
</dbReference>
<keyword evidence="4 7" id="KW-0255">Endonuclease</keyword>
<keyword evidence="3 7" id="KW-0479">Metal-binding</keyword>
<dbReference type="GO" id="GO:0005737">
    <property type="term" value="C:cytoplasm"/>
    <property type="evidence" value="ECO:0007669"/>
    <property type="project" value="UniProtKB-SubCell"/>
</dbReference>
<dbReference type="Pfam" id="PF02130">
    <property type="entry name" value="YbeY"/>
    <property type="match status" value="1"/>
</dbReference>
<evidence type="ECO:0000313" key="8">
    <source>
        <dbReference type="EMBL" id="OGF12239.1"/>
    </source>
</evidence>
<dbReference type="PANTHER" id="PTHR46986:SF1">
    <property type="entry name" value="ENDORIBONUCLEASE YBEY, CHLOROPLASTIC"/>
    <property type="match status" value="1"/>
</dbReference>
<keyword evidence="7" id="KW-0963">Cytoplasm</keyword>
<dbReference type="GO" id="GO:0004521">
    <property type="term" value="F:RNA endonuclease activity"/>
    <property type="evidence" value="ECO:0007669"/>
    <property type="project" value="UniProtKB-UniRule"/>
</dbReference>
<feature type="binding site" evidence="7">
    <location>
        <position position="112"/>
    </location>
    <ligand>
        <name>Zn(2+)</name>
        <dbReference type="ChEBI" id="CHEBI:29105"/>
        <note>catalytic</note>
    </ligand>
</feature>
<keyword evidence="7" id="KW-0698">rRNA processing</keyword>
<dbReference type="InterPro" id="IPR020549">
    <property type="entry name" value="YbeY_CS"/>
</dbReference>
<evidence type="ECO:0000256" key="4">
    <source>
        <dbReference type="ARBA" id="ARBA00022759"/>
    </source>
</evidence>
<proteinExistence type="inferred from homology"/>
<feature type="binding site" evidence="7">
    <location>
        <position position="122"/>
    </location>
    <ligand>
        <name>Zn(2+)</name>
        <dbReference type="ChEBI" id="CHEBI:29105"/>
        <note>catalytic</note>
    </ligand>
</feature>
<evidence type="ECO:0000313" key="9">
    <source>
        <dbReference type="Proteomes" id="UP000177230"/>
    </source>
</evidence>
<keyword evidence="7" id="KW-0690">Ribosome biogenesis</keyword>
<dbReference type="GO" id="GO:0008270">
    <property type="term" value="F:zinc ion binding"/>
    <property type="evidence" value="ECO:0007669"/>
    <property type="project" value="UniProtKB-UniRule"/>
</dbReference>
<comment type="similarity">
    <text evidence="1 7">Belongs to the endoribonuclease YbeY family.</text>
</comment>
<dbReference type="NCBIfam" id="TIGR00043">
    <property type="entry name" value="rRNA maturation RNase YbeY"/>
    <property type="match status" value="1"/>
</dbReference>
<evidence type="ECO:0000256" key="3">
    <source>
        <dbReference type="ARBA" id="ARBA00022723"/>
    </source>
</evidence>
<dbReference type="PROSITE" id="PS01306">
    <property type="entry name" value="UPF0054"/>
    <property type="match status" value="1"/>
</dbReference>
<dbReference type="InterPro" id="IPR002036">
    <property type="entry name" value="YbeY"/>
</dbReference>
<gene>
    <name evidence="7" type="primary">ybeY</name>
    <name evidence="8" type="ORF">A2024_02790</name>
</gene>
<accession>A0A1F5RCN8</accession>
<sequence>MTVFIECLDHSSPVKEAGLKRCICRILAAEGYADYDLTLILADSACLRRLNKKYRSIDRVTDVISFAMLEGDAPPVADADLGDIYISLPRTRRQAREYRVSFEEELKRLVVHGLLHLIGYDHIKPGQAKKMRKKEELYIGF</sequence>
<dbReference type="PANTHER" id="PTHR46986">
    <property type="entry name" value="ENDORIBONUCLEASE YBEY, CHLOROPLASTIC"/>
    <property type="match status" value="1"/>
</dbReference>
<dbReference type="EC" id="3.1.-.-" evidence="7"/>
<protein>
    <recommendedName>
        <fullName evidence="7">Endoribonuclease YbeY</fullName>
        <ecNumber evidence="7">3.1.-.-</ecNumber>
    </recommendedName>
</protein>
<dbReference type="Proteomes" id="UP000177230">
    <property type="component" value="Unassembled WGS sequence"/>
</dbReference>
<organism evidence="8 9">
    <name type="scientific">Candidatus Edwardsbacteria bacterium GWF2_54_11</name>
    <dbReference type="NCBI Taxonomy" id="1817851"/>
    <lineage>
        <taxon>Bacteria</taxon>
        <taxon>Candidatus Edwardsiibacteriota</taxon>
    </lineage>
</organism>
<reference evidence="8 9" key="1">
    <citation type="journal article" date="2016" name="Nat. Commun.">
        <title>Thousands of microbial genomes shed light on interconnected biogeochemical processes in an aquifer system.</title>
        <authorList>
            <person name="Anantharaman K."/>
            <person name="Brown C.T."/>
            <person name="Hug L.A."/>
            <person name="Sharon I."/>
            <person name="Castelle C.J."/>
            <person name="Probst A.J."/>
            <person name="Thomas B.C."/>
            <person name="Singh A."/>
            <person name="Wilkins M.J."/>
            <person name="Karaoz U."/>
            <person name="Brodie E.L."/>
            <person name="Williams K.H."/>
            <person name="Hubbard S.S."/>
            <person name="Banfield J.F."/>
        </authorList>
    </citation>
    <scope>NUCLEOTIDE SEQUENCE [LARGE SCALE GENOMIC DNA]</scope>
</reference>
<comment type="subcellular location">
    <subcellularLocation>
        <location evidence="7">Cytoplasm</location>
    </subcellularLocation>
</comment>
<dbReference type="InterPro" id="IPR023091">
    <property type="entry name" value="MetalPrtase_cat_dom_sf_prd"/>
</dbReference>
<dbReference type="GO" id="GO:0004222">
    <property type="term" value="F:metalloendopeptidase activity"/>
    <property type="evidence" value="ECO:0007669"/>
    <property type="project" value="InterPro"/>
</dbReference>
<keyword evidence="2 7" id="KW-0540">Nuclease</keyword>
<name>A0A1F5RCN8_9BACT</name>
<comment type="caution">
    <text evidence="8">The sequence shown here is derived from an EMBL/GenBank/DDBJ whole genome shotgun (WGS) entry which is preliminary data.</text>
</comment>
<dbReference type="AlphaFoldDB" id="A0A1F5RCN8"/>
<dbReference type="GO" id="GO:0006364">
    <property type="term" value="P:rRNA processing"/>
    <property type="evidence" value="ECO:0007669"/>
    <property type="project" value="UniProtKB-UniRule"/>
</dbReference>
<keyword evidence="6 7" id="KW-0862">Zinc</keyword>
<evidence type="ECO:0000256" key="6">
    <source>
        <dbReference type="ARBA" id="ARBA00022833"/>
    </source>
</evidence>
<keyword evidence="5 7" id="KW-0378">Hydrolase</keyword>
<evidence type="ECO:0000256" key="2">
    <source>
        <dbReference type="ARBA" id="ARBA00022722"/>
    </source>
</evidence>
<comment type="cofactor">
    <cofactor evidence="7">
        <name>Zn(2+)</name>
        <dbReference type="ChEBI" id="CHEBI:29105"/>
    </cofactor>
    <text evidence="7">Binds 1 zinc ion.</text>
</comment>
<evidence type="ECO:0000256" key="5">
    <source>
        <dbReference type="ARBA" id="ARBA00022801"/>
    </source>
</evidence>
<evidence type="ECO:0000256" key="7">
    <source>
        <dbReference type="HAMAP-Rule" id="MF_00009"/>
    </source>
</evidence>
<dbReference type="EMBL" id="MFFM01000034">
    <property type="protein sequence ID" value="OGF12239.1"/>
    <property type="molecule type" value="Genomic_DNA"/>
</dbReference>
<feature type="binding site" evidence="7">
    <location>
        <position position="116"/>
    </location>
    <ligand>
        <name>Zn(2+)</name>
        <dbReference type="ChEBI" id="CHEBI:29105"/>
        <note>catalytic</note>
    </ligand>
</feature>
<dbReference type="HAMAP" id="MF_00009">
    <property type="entry name" value="Endoribonucl_YbeY"/>
    <property type="match status" value="1"/>
</dbReference>